<sequence>MIFEHLPGPSSHVLAQVSDTMFQYPSNRQKNCNSQDFDDDLCQGGNGKKFMHRTMSDLTIYDYGISEDISDSNTIDEIKGSNSTSSIVNLIPSNAEYTFSNNWGNNRLQNSSSKCYSCSSMPVNTKNKMALHKSKMFSLGLGRVNKKYHNIYGQSLQVGHGFPAKTPIIADPSAEMIEKSDKSFDNLENLIQRLKKDSDLLSLSLHCKDDATTSSTSNEKSANSSFSDGNILGKEISRVSEDINTQKKEFIEMESSILNDFTDIKSSISQLLEERKEIQQQHRIWLQSMREKINQTKENAKDTNILTLNSFSSK</sequence>
<keyword evidence="2" id="KW-1185">Reference proteome</keyword>
<evidence type="ECO:0000313" key="2">
    <source>
        <dbReference type="Proteomes" id="UP001470230"/>
    </source>
</evidence>
<accession>A0ABR2JR18</accession>
<dbReference type="Proteomes" id="UP001470230">
    <property type="component" value="Unassembled WGS sequence"/>
</dbReference>
<reference evidence="1 2" key="1">
    <citation type="submission" date="2024-04" db="EMBL/GenBank/DDBJ databases">
        <title>Tritrichomonas musculus Genome.</title>
        <authorList>
            <person name="Alves-Ferreira E."/>
            <person name="Grigg M."/>
            <person name="Lorenzi H."/>
            <person name="Galac M."/>
        </authorList>
    </citation>
    <scope>NUCLEOTIDE SEQUENCE [LARGE SCALE GENOMIC DNA]</scope>
    <source>
        <strain evidence="1 2">EAF2021</strain>
    </source>
</reference>
<proteinExistence type="predicted"/>
<protein>
    <submittedName>
        <fullName evidence="1">Uncharacterized protein</fullName>
    </submittedName>
</protein>
<gene>
    <name evidence="1" type="ORF">M9Y10_004082</name>
</gene>
<name>A0ABR2JR18_9EUKA</name>
<organism evidence="1 2">
    <name type="scientific">Tritrichomonas musculus</name>
    <dbReference type="NCBI Taxonomy" id="1915356"/>
    <lineage>
        <taxon>Eukaryota</taxon>
        <taxon>Metamonada</taxon>
        <taxon>Parabasalia</taxon>
        <taxon>Tritrichomonadida</taxon>
        <taxon>Tritrichomonadidae</taxon>
        <taxon>Tritrichomonas</taxon>
    </lineage>
</organism>
<evidence type="ECO:0000313" key="1">
    <source>
        <dbReference type="EMBL" id="KAK8881347.1"/>
    </source>
</evidence>
<dbReference type="EMBL" id="JAPFFF010000010">
    <property type="protein sequence ID" value="KAK8881347.1"/>
    <property type="molecule type" value="Genomic_DNA"/>
</dbReference>
<comment type="caution">
    <text evidence="1">The sequence shown here is derived from an EMBL/GenBank/DDBJ whole genome shotgun (WGS) entry which is preliminary data.</text>
</comment>